<keyword evidence="3" id="KW-0805">Transcription regulation</keyword>
<dbReference type="SUPFAM" id="SSF82679">
    <property type="entry name" value="N-utilization substance G protein NusG, N-terminal domain"/>
    <property type="match status" value="1"/>
</dbReference>
<dbReference type="SUPFAM" id="SSF50104">
    <property type="entry name" value="Translation proteins SH3-like domain"/>
    <property type="match status" value="1"/>
</dbReference>
<evidence type="ECO:0000259" key="6">
    <source>
        <dbReference type="SMART" id="SM00739"/>
    </source>
</evidence>
<dbReference type="FunFam" id="2.30.30.30:FF:000002">
    <property type="entry name" value="Transcription termination/antitermination factor NusG"/>
    <property type="match status" value="1"/>
</dbReference>
<dbReference type="PRINTS" id="PR00338">
    <property type="entry name" value="NUSGTNSCPFCT"/>
</dbReference>
<dbReference type="InterPro" id="IPR006645">
    <property type="entry name" value="NGN-like_dom"/>
</dbReference>
<dbReference type="PANTHER" id="PTHR30265:SF2">
    <property type="entry name" value="TRANSCRIPTION TERMINATION_ANTITERMINATION PROTEIN NUSG"/>
    <property type="match status" value="1"/>
</dbReference>
<dbReference type="SMART" id="SM00739">
    <property type="entry name" value="KOW"/>
    <property type="match status" value="1"/>
</dbReference>
<dbReference type="GO" id="GO:0031564">
    <property type="term" value="P:transcription antitermination"/>
    <property type="evidence" value="ECO:0007669"/>
    <property type="project" value="UniProtKB-KW"/>
</dbReference>
<dbReference type="CDD" id="cd06091">
    <property type="entry name" value="KOW_NusG"/>
    <property type="match status" value="1"/>
</dbReference>
<dbReference type="GO" id="GO:0005829">
    <property type="term" value="C:cytosol"/>
    <property type="evidence" value="ECO:0007669"/>
    <property type="project" value="UniProtKB-ARBA"/>
</dbReference>
<keyword evidence="4" id="KW-0804">Transcription</keyword>
<dbReference type="SMART" id="SM00738">
    <property type="entry name" value="NGN"/>
    <property type="match status" value="1"/>
</dbReference>
<dbReference type="HAMAP" id="MF_00948">
    <property type="entry name" value="NusG"/>
    <property type="match status" value="1"/>
</dbReference>
<dbReference type="GO" id="GO:0006353">
    <property type="term" value="P:DNA-templated transcription termination"/>
    <property type="evidence" value="ECO:0007669"/>
    <property type="project" value="UniProtKB-KW"/>
</dbReference>
<dbReference type="InterPro" id="IPR001062">
    <property type="entry name" value="Transcrpt_antiterm_NusG"/>
</dbReference>
<dbReference type="FunFam" id="3.30.70.940:FF:000002">
    <property type="entry name" value="Transcription termination/antitermination protein NusG"/>
    <property type="match status" value="1"/>
</dbReference>
<dbReference type="Gene3D" id="2.30.30.30">
    <property type="match status" value="1"/>
</dbReference>
<evidence type="ECO:0000256" key="1">
    <source>
        <dbReference type="ARBA" id="ARBA00022472"/>
    </source>
</evidence>
<dbReference type="GO" id="GO:0006354">
    <property type="term" value="P:DNA-templated transcription elongation"/>
    <property type="evidence" value="ECO:0007669"/>
    <property type="project" value="InterPro"/>
</dbReference>
<dbReference type="InterPro" id="IPR008991">
    <property type="entry name" value="Translation_prot_SH3-like_sf"/>
</dbReference>
<dbReference type="InterPro" id="IPR047050">
    <property type="entry name" value="NGN"/>
</dbReference>
<dbReference type="InterPro" id="IPR005824">
    <property type="entry name" value="KOW"/>
</dbReference>
<dbReference type="NCBIfam" id="TIGR00922">
    <property type="entry name" value="nusG"/>
    <property type="match status" value="1"/>
</dbReference>
<dbReference type="InterPro" id="IPR036735">
    <property type="entry name" value="NGN_dom_sf"/>
</dbReference>
<name>A0A382HN45_9ZZZZ</name>
<dbReference type="AlphaFoldDB" id="A0A382HN45"/>
<evidence type="ECO:0000256" key="4">
    <source>
        <dbReference type="ARBA" id="ARBA00023163"/>
    </source>
</evidence>
<sequence>MTTEQQSNVGEYYIVHTYSGHEDRVKRNIELRIKSMDMESKIFDVIVPTEEEIQIKDGKRKSVQKRIFPGYIIVHMEMTDDSWNLVRNTDGVTGFISAEEDGETRSKPVTLNPEEVQSIMNQVASGQPRVKLGVDIGQTVKIKEGPFVDFLGTVDEIYPERAKVRVLVSFFGRETPVELDFVQIDKVEEM</sequence>
<dbReference type="InterPro" id="IPR043425">
    <property type="entry name" value="NusG-like"/>
</dbReference>
<evidence type="ECO:0000256" key="2">
    <source>
        <dbReference type="ARBA" id="ARBA00022814"/>
    </source>
</evidence>
<proteinExistence type="inferred from homology"/>
<evidence type="ECO:0000313" key="7">
    <source>
        <dbReference type="EMBL" id="SVB88505.1"/>
    </source>
</evidence>
<gene>
    <name evidence="7" type="ORF">METZ01_LOCUS241359</name>
</gene>
<dbReference type="Pfam" id="PF02357">
    <property type="entry name" value="NusG"/>
    <property type="match status" value="1"/>
</dbReference>
<reference evidence="7" key="1">
    <citation type="submission" date="2018-05" db="EMBL/GenBank/DDBJ databases">
        <authorList>
            <person name="Lanie J.A."/>
            <person name="Ng W.-L."/>
            <person name="Kazmierczak K.M."/>
            <person name="Andrzejewski T.M."/>
            <person name="Davidsen T.M."/>
            <person name="Wayne K.J."/>
            <person name="Tettelin H."/>
            <person name="Glass J.I."/>
            <person name="Rusch D."/>
            <person name="Podicherti R."/>
            <person name="Tsui H.-C.T."/>
            <person name="Winkler M.E."/>
        </authorList>
    </citation>
    <scope>NUCLEOTIDE SEQUENCE</scope>
</reference>
<dbReference type="Pfam" id="PF00467">
    <property type="entry name" value="KOW"/>
    <property type="match status" value="1"/>
</dbReference>
<dbReference type="EMBL" id="UINC01062163">
    <property type="protein sequence ID" value="SVB88505.1"/>
    <property type="molecule type" value="Genomic_DNA"/>
</dbReference>
<protein>
    <recommendedName>
        <fullName evidence="8">Transcription termination/antitermination protein NusG</fullName>
    </recommendedName>
</protein>
<dbReference type="Gene3D" id="3.30.70.940">
    <property type="entry name" value="NusG, N-terminal domain"/>
    <property type="match status" value="1"/>
</dbReference>
<organism evidence="7">
    <name type="scientific">marine metagenome</name>
    <dbReference type="NCBI Taxonomy" id="408172"/>
    <lineage>
        <taxon>unclassified sequences</taxon>
        <taxon>metagenomes</taxon>
        <taxon>ecological metagenomes</taxon>
    </lineage>
</organism>
<evidence type="ECO:0000259" key="5">
    <source>
        <dbReference type="SMART" id="SM00738"/>
    </source>
</evidence>
<dbReference type="CDD" id="cd09891">
    <property type="entry name" value="NGN_Bact_1"/>
    <property type="match status" value="1"/>
</dbReference>
<keyword evidence="2" id="KW-0889">Transcription antitermination</keyword>
<dbReference type="PANTHER" id="PTHR30265">
    <property type="entry name" value="RHO-INTERACTING TRANSCRIPTION TERMINATION FACTOR NUSG"/>
    <property type="match status" value="1"/>
</dbReference>
<feature type="domain" description="NusG-like N-terminal" evidence="5">
    <location>
        <begin position="9"/>
        <end position="123"/>
    </location>
</feature>
<feature type="domain" description="KOW" evidence="6">
    <location>
        <begin position="133"/>
        <end position="160"/>
    </location>
</feature>
<dbReference type="GO" id="GO:0032784">
    <property type="term" value="P:regulation of DNA-templated transcription elongation"/>
    <property type="evidence" value="ECO:0007669"/>
    <property type="project" value="InterPro"/>
</dbReference>
<dbReference type="InterPro" id="IPR014722">
    <property type="entry name" value="Rib_uL2_dom2"/>
</dbReference>
<evidence type="ECO:0000256" key="3">
    <source>
        <dbReference type="ARBA" id="ARBA00023015"/>
    </source>
</evidence>
<evidence type="ECO:0008006" key="8">
    <source>
        <dbReference type="Google" id="ProtNLM"/>
    </source>
</evidence>
<keyword evidence="1" id="KW-0806">Transcription termination</keyword>
<accession>A0A382HN45</accession>